<feature type="non-terminal residue" evidence="3">
    <location>
        <position position="1"/>
    </location>
</feature>
<dbReference type="Pfam" id="PF13181">
    <property type="entry name" value="TPR_8"/>
    <property type="match status" value="1"/>
</dbReference>
<dbReference type="Proteomes" id="UP000663836">
    <property type="component" value="Unassembled WGS sequence"/>
</dbReference>
<dbReference type="PANTHER" id="PTHR44943">
    <property type="entry name" value="CELLULOSE SYNTHASE OPERON PROTEIN C"/>
    <property type="match status" value="1"/>
</dbReference>
<dbReference type="Gene3D" id="1.25.40.10">
    <property type="entry name" value="Tetratricopeptide repeat domain"/>
    <property type="match status" value="1"/>
</dbReference>
<gene>
    <name evidence="3" type="ORF">JBS370_LOCUS33690</name>
</gene>
<dbReference type="SUPFAM" id="SSF48452">
    <property type="entry name" value="TPR-like"/>
    <property type="match status" value="2"/>
</dbReference>
<dbReference type="InterPro" id="IPR051685">
    <property type="entry name" value="Ycf3/AcsC/BcsC/TPR_MFPF"/>
</dbReference>
<evidence type="ECO:0000313" key="4">
    <source>
        <dbReference type="Proteomes" id="UP000663836"/>
    </source>
</evidence>
<protein>
    <submittedName>
        <fullName evidence="3">Uncharacterized protein</fullName>
    </submittedName>
</protein>
<evidence type="ECO:0000313" key="3">
    <source>
        <dbReference type="EMBL" id="CAF4145050.1"/>
    </source>
</evidence>
<name>A0A819Y6A2_9BILA</name>
<keyword evidence="2" id="KW-0802">TPR repeat</keyword>
<dbReference type="PANTHER" id="PTHR44943:SF8">
    <property type="entry name" value="TPR REPEAT-CONTAINING PROTEIN MJ0263"/>
    <property type="match status" value="1"/>
</dbReference>
<organism evidence="3 4">
    <name type="scientific">Rotaria sordida</name>
    <dbReference type="NCBI Taxonomy" id="392033"/>
    <lineage>
        <taxon>Eukaryota</taxon>
        <taxon>Metazoa</taxon>
        <taxon>Spiralia</taxon>
        <taxon>Gnathifera</taxon>
        <taxon>Rotifera</taxon>
        <taxon>Eurotatoria</taxon>
        <taxon>Bdelloidea</taxon>
        <taxon>Philodinida</taxon>
        <taxon>Philodinidae</taxon>
        <taxon>Rotaria</taxon>
    </lineage>
</organism>
<accession>A0A819Y6A2</accession>
<dbReference type="InterPro" id="IPR011990">
    <property type="entry name" value="TPR-like_helical_dom_sf"/>
</dbReference>
<keyword evidence="1" id="KW-0677">Repeat</keyword>
<dbReference type="InterPro" id="IPR019734">
    <property type="entry name" value="TPR_rpt"/>
</dbReference>
<reference evidence="3" key="1">
    <citation type="submission" date="2021-02" db="EMBL/GenBank/DDBJ databases">
        <authorList>
            <person name="Nowell W R."/>
        </authorList>
    </citation>
    <scope>NUCLEOTIDE SEQUENCE</scope>
</reference>
<dbReference type="EMBL" id="CAJOBD010009980">
    <property type="protein sequence ID" value="CAF4145050.1"/>
    <property type="molecule type" value="Genomic_DNA"/>
</dbReference>
<dbReference type="AlphaFoldDB" id="A0A819Y6A2"/>
<comment type="caution">
    <text evidence="3">The sequence shown here is derived from an EMBL/GenBank/DDBJ whole genome shotgun (WGS) entry which is preliminary data.</text>
</comment>
<sequence length="631" mass="73198">MLDVLLNIPRSSTDIEDVITIATENENNLVTQESIDHFRKTYTSDEAITWYTKDKFLYRVFGEACRKLNSDAIIRFHPIVKDINRQLQRLQAEQMKNGTLQLPLTVYRGQVEWDNMQEQENFDNKDAESLLCFGGLLLLTGDCDKSIQYFQMLSRNDSINDKLKAIIHSVLGACYVLAKEKRMASNYFNAALRHLHTTKKESMPAWFAAGITSLNTTLYEPDQPVNPTYDELALSINESQSNNDIGEKLRLLHIGHICFEQEKFVEALNHWEEAMEIVSCIPSSFLIIFNGAIYVQMAVTYFRLSNMPDALNAMEKAIKCMESYYASTHRMFAGLYLLYGYYLMQNDKPVEAIEYLTKSVKNPHFAKDENFAHIVCTLLATVHIQSGNLELAEQVCNEVPENPPPTSITVLVPSLKELITFLKVFPEEIRQGTISYIFRNGLQIGQQLLATITPNSNIFPGVIDEQTCTYDKFINYADYYRHQKDFTKAETYYMKALEKITEMEVKSIWDVYKKMIRMKTDDHERYQSYFIEQYSKYDHTNPEHFQMIATLQIIIDELRIDVAKIIHHPEIDRILDQMKSRYSNDKSSELIFLFLEMLITLLHQSIISPEKSTLSFSNQILELLKKYNDET</sequence>
<proteinExistence type="predicted"/>
<dbReference type="SMART" id="SM00028">
    <property type="entry name" value="TPR"/>
    <property type="match status" value="6"/>
</dbReference>
<evidence type="ECO:0000256" key="1">
    <source>
        <dbReference type="ARBA" id="ARBA00022737"/>
    </source>
</evidence>
<evidence type="ECO:0000256" key="2">
    <source>
        <dbReference type="ARBA" id="ARBA00022803"/>
    </source>
</evidence>